<keyword evidence="2" id="KW-1185">Reference proteome</keyword>
<dbReference type="EMBL" id="JAATLJ010000001">
    <property type="protein sequence ID" value="NIZ40517.1"/>
    <property type="molecule type" value="Genomic_DNA"/>
</dbReference>
<reference evidence="1 2" key="1">
    <citation type="submission" date="2020-03" db="EMBL/GenBank/DDBJ databases">
        <title>Spirochaetal bacteria isolated from arthropods constitute a novel genus Entomospira genus novum within the order Spirochaetales.</title>
        <authorList>
            <person name="Grana-Miraglia L."/>
            <person name="Sikutova S."/>
            <person name="Fingerle V."/>
            <person name="Sing A."/>
            <person name="Castillo-Ramirez S."/>
            <person name="Margos G."/>
            <person name="Rudolf I."/>
        </authorList>
    </citation>
    <scope>NUCLEOTIDE SEQUENCE [LARGE SCALE GENOMIC DNA]</scope>
    <source>
        <strain evidence="1 2">BR193</strain>
    </source>
</reference>
<evidence type="ECO:0000313" key="2">
    <source>
        <dbReference type="Proteomes" id="UP000711995"/>
    </source>
</evidence>
<evidence type="ECO:0000313" key="1">
    <source>
        <dbReference type="EMBL" id="NIZ40517.1"/>
    </source>
</evidence>
<protein>
    <submittedName>
        <fullName evidence="1">Uncharacterized protein</fullName>
    </submittedName>
</protein>
<name>A0A968KSN4_9SPIO</name>
<dbReference type="AlphaFoldDB" id="A0A968KSN4"/>
<accession>A0A968KSN4</accession>
<gene>
    <name evidence="1" type="ORF">HCT14_03175</name>
</gene>
<dbReference type="RefSeq" id="WP_167700110.1">
    <property type="nucleotide sequence ID" value="NZ_CP118174.1"/>
</dbReference>
<organism evidence="1 2">
    <name type="scientific">Entomospira entomophila</name>
    <dbReference type="NCBI Taxonomy" id="2719988"/>
    <lineage>
        <taxon>Bacteria</taxon>
        <taxon>Pseudomonadati</taxon>
        <taxon>Spirochaetota</taxon>
        <taxon>Spirochaetia</taxon>
        <taxon>Spirochaetales</taxon>
        <taxon>Spirochaetaceae</taxon>
        <taxon>Entomospira</taxon>
    </lineage>
</organism>
<proteinExistence type="predicted"/>
<sequence length="555" mass="64218">MKRYRELSMDLDDIMRDFDEFGEEVPAGDKKAVPAYSEMSQTKEIPEALKVELRKRSFNEITELTRAEAPLFDDPLYYKTVLKDEGAIAVRMHETLTKMFKSTDSSEKLELKNRIIPIYWELHKQLMVKCLDNSVLEPKKLAVRYGAVLPNLLGKEHRSVLSQIIWENQTGEAVWYCDEWVQMVAEGKVNRLATDEEVSTKKGDVNAEIAKTRSILDKLRGTKEAMAGFMQNLERERADILENFEALSSKISELHLSHRLDNVHLPFDEEQKHAMSQIISVIKSMSTLAKNIEINYNKYLEILGDIDKFEGELERLTDGSPVIDNSIAELEAGQIAVLAKMCVGRRGNHYPILASQFFLAKIAAIATRENVIQMMREVENIDVGIFRREFRRQINRIPPHVIIVPCYGNTGVCWEPYERNNKATSRGRIAIPMFPTDLRMAVVTALGDLRWQQAKEMAAHYWMEEGLTGSFFQWFSSQKMRGDVRLTFIENYVLWITKESEGMQKLDREVRGIFWRNMSFSLERRENLKDRGFVYNQLYINDQNRPGAFDPAYPD</sequence>
<dbReference type="Proteomes" id="UP000711995">
    <property type="component" value="Unassembled WGS sequence"/>
</dbReference>
<comment type="caution">
    <text evidence="1">The sequence shown here is derived from an EMBL/GenBank/DDBJ whole genome shotgun (WGS) entry which is preliminary data.</text>
</comment>